<dbReference type="InterPro" id="IPR024555">
    <property type="entry name" value="PX-associated"/>
</dbReference>
<gene>
    <name evidence="5" type="ORF">D0863_06820</name>
</gene>
<dbReference type="PANTHER" id="PTHR47185:SF2">
    <property type="entry name" value="FUNGAL PROTEIN"/>
    <property type="match status" value="1"/>
</dbReference>
<feature type="region of interest" description="Disordered" evidence="1">
    <location>
        <begin position="1852"/>
        <end position="1877"/>
    </location>
</feature>
<feature type="domain" description="PX-associated" evidence="4">
    <location>
        <begin position="1271"/>
        <end position="1386"/>
    </location>
</feature>
<feature type="compositionally biased region" description="Low complexity" evidence="1">
    <location>
        <begin position="810"/>
        <end position="833"/>
    </location>
</feature>
<dbReference type="InterPro" id="IPR047168">
    <property type="entry name" value="LEC1-like"/>
</dbReference>
<feature type="region of interest" description="Disordered" evidence="1">
    <location>
        <begin position="506"/>
        <end position="525"/>
    </location>
</feature>
<proteinExistence type="predicted"/>
<feature type="compositionally biased region" description="Polar residues" evidence="1">
    <location>
        <begin position="270"/>
        <end position="279"/>
    </location>
</feature>
<sequence>MIFIKMKFTTATFGVLSGLLAGTRASVEKREAVPQDGNSCPESCRGVATSTMVVTSTTMVTSTAWETRAAATGGNGAGSTVTVQVTRTLGGGDRTVTAPGQTITATETVQGSNGQGSGGAAASTVYVTTGYQGSNGSETQGGYTTTENGPGGPYVSTVYYTSFFNGGSGTEVSPAATSSGAPYPIPYANGTTMVIPTGSGVSGAGGYGTGASSATSIVVNGTSPALSASTLSVSASASAPAQSGSASTATLSGSAGYYTTTIIGSTGSNASVSAAETTGPSPPPYGGASTATLSGSGGFYTTTMIGSNASVSAAGTGGSSLVPSGSASTATLSGSGGLYTTTLVGSTGSNASVSAAETTGPSPPPYGGASTATLSGSGGFYTTTLIGSNASTADAETTGPATLSSGSASTATLSGSAGYYTTTIIGSNSSNTAVQSIGSSLSSGGASTATLSGSAGSYTTVIGSNSSTADAETAGPSTVSLSGASTPTLSGTAGSYTTVIGSNSSVSAAGTTGPSPLPSGSPSTSVISGSAGFYTTTIVPTGSASSTGMNNLTSQGSQTGPSSYQITTVSTALTGYGSQTTDASGSLVSPAGTGGSSLGSGYGNITESISSTVLSGSGSSNGIPGSSTLQAGSSSLVSPVASESTGGTSNGAGYGNGTQTVSSTIISGTGSNTGSSESASFPTMSSAAASSGSANSSLVSPASVGLSTSTAYVTSATTIESCAPEVTDCPVGSVVIVTNTVPNTVYSPSVTSYSTSTVFSTQVTTITSCAPEVTECPAESVTVVTNTIPVSTTICPVTSTGAAGLNGTESAPASSLVSPAAASSTSPPLSTGTGYAPAGNSSVAAAASASSSASDAAGVSSSPLSSTATASASSSEYSAQPSYYPTGSSNGTSAAVPTGYAASSSADVSSTLVSPAAESSGSPSSLAASSTFGVASNSTMPAGPTAYSASSSSLASPSSSVVNVESSSIATVTNTVTTSGGISAPTGSTQANSSSIASPETLSAPAYGQPSAGASESANSSSLASPVTLSAPSYGQPSAGYGASESATGSSSFETVTNTVYTSASPTGAFNGSAPSANLSATATAPSVTVDPVYSSAISQMTSSIKSEAMTSIVPSASVNPMISSYLGDLSTALPADATATASVSAAIPSSYSNGTDASGNDGPEIPTPEHKGLKLGEIFGWIKYVISKTFKHIAHPHQGEDHQNKARTHARDITVPRSWSMTLVEACRWKPAGGSPSPDPRTPCSTQPSQAAHHKHTRPTMATAETDAPASLTPEQSHALFDILTHHETYKEIEDFKYPGAINHYGPPFQDDLSKSDSPILQTLLSKFALKLPGLREVSPEFWKERVADLIEELSKAELSESYDKGILGIRKTLATAISALIEYPARASLEGVEKNLPEKDREYDPTNPDDVLRSWNDALQGMVYGSFIDDVFKKAAETDDLSKHSGLVQSMHEFVVVAHSIASLMHYTLVLSPEGPTLLRMIQSVHNMIPYTAIRQALKIGNVATMLSAVMRVILAKASVGTITNWIGVTSGADEGMNLLQQIIYQVLNWDKRELKNRAAKLEKEKNAPPKEVFSEIRTWLSERSRTEHDECRRQSAEQSMSIVAIIMAMSPHSVEMTEAQHANAMTYLGIQLGIRDRQQIIKALCQRNPDQMTAAVRDAVDAYTPMIRQIHQAVNLSDTMWDFERFLTDMLKMSKPSGAKGQEKPPSVEDYVDLLHRHQSSSHKFLHQVAKNGEDVMTWWKEYVHMAAAQFRTDAKPPPTTAVVPEHISAGGAKKAVESAFGSLSADDQKAVKQELTAYQKYLDNLHSASASRIAAVIKRTHSTPYGPGAYLARWQHLMDTTPVTPAKAKGEVRYGGSKSVKEEGRKDVDGNEAGFVTEDQAEKAVDEKTPDVPSVESTIRLLGGNFRAIISGESP</sequence>
<dbReference type="Pfam" id="PF12825">
    <property type="entry name" value="DUF3818"/>
    <property type="match status" value="2"/>
</dbReference>
<dbReference type="VEuPathDB" id="FungiDB:BTJ68_05305"/>
<feature type="region of interest" description="Disordered" evidence="1">
    <location>
        <begin position="351"/>
        <end position="371"/>
    </location>
</feature>
<feature type="chain" id="PRO_5018172621" evidence="2">
    <location>
        <begin position="26"/>
        <end position="1919"/>
    </location>
</feature>
<feature type="signal peptide" evidence="2">
    <location>
        <begin position="1"/>
        <end position="25"/>
    </location>
</feature>
<feature type="region of interest" description="Disordered" evidence="1">
    <location>
        <begin position="806"/>
        <end position="833"/>
    </location>
</feature>
<evidence type="ECO:0000256" key="1">
    <source>
        <dbReference type="SAM" id="MobiDB-lite"/>
    </source>
</evidence>
<dbReference type="InterPro" id="IPR024554">
    <property type="entry name" value="LEC1-like_C"/>
</dbReference>
<keyword evidence="2" id="KW-0732">Signal</keyword>
<dbReference type="EMBL" id="QWIP01000220">
    <property type="protein sequence ID" value="RMY68883.1"/>
    <property type="molecule type" value="Genomic_DNA"/>
</dbReference>
<evidence type="ECO:0000259" key="3">
    <source>
        <dbReference type="Pfam" id="PF12825"/>
    </source>
</evidence>
<accession>A0A3M7DXR0</accession>
<feature type="domain" description="PX" evidence="3">
    <location>
        <begin position="1624"/>
        <end position="1754"/>
    </location>
</feature>
<evidence type="ECO:0000256" key="2">
    <source>
        <dbReference type="SAM" id="SignalP"/>
    </source>
</evidence>
<dbReference type="VEuPathDB" id="FungiDB:BTJ68_05306"/>
<dbReference type="VEuPathDB" id="FungiDB:BTJ68_03427"/>
<feature type="region of interest" description="Disordered" evidence="1">
    <location>
        <begin position="613"/>
        <end position="686"/>
    </location>
</feature>
<evidence type="ECO:0000313" key="6">
    <source>
        <dbReference type="Proteomes" id="UP000269276"/>
    </source>
</evidence>
<feature type="region of interest" description="Disordered" evidence="1">
    <location>
        <begin position="466"/>
        <end position="486"/>
    </location>
</feature>
<feature type="region of interest" description="Disordered" evidence="1">
    <location>
        <begin position="1231"/>
        <end position="1272"/>
    </location>
</feature>
<feature type="compositionally biased region" description="Low complexity" evidence="1">
    <location>
        <begin position="510"/>
        <end position="525"/>
    </location>
</feature>
<feature type="domain" description="PX" evidence="3">
    <location>
        <begin position="1431"/>
        <end position="1614"/>
    </location>
</feature>
<feature type="compositionally biased region" description="Low complexity" evidence="1">
    <location>
        <begin position="657"/>
        <end position="686"/>
    </location>
</feature>
<protein>
    <submittedName>
        <fullName evidence="5">Uncharacterized protein</fullName>
    </submittedName>
</protein>
<evidence type="ECO:0000259" key="4">
    <source>
        <dbReference type="Pfam" id="PF12828"/>
    </source>
</evidence>
<feature type="compositionally biased region" description="Polar residues" evidence="1">
    <location>
        <begin position="977"/>
        <end position="1001"/>
    </location>
</feature>
<dbReference type="OrthoDB" id="2117459at2759"/>
<feature type="region of interest" description="Disordered" evidence="1">
    <location>
        <begin position="270"/>
        <end position="290"/>
    </location>
</feature>
<feature type="compositionally biased region" description="Low complexity" evidence="1">
    <location>
        <begin position="613"/>
        <end position="647"/>
    </location>
</feature>
<dbReference type="Proteomes" id="UP000269276">
    <property type="component" value="Unassembled WGS sequence"/>
</dbReference>
<dbReference type="PANTHER" id="PTHR47185">
    <property type="entry name" value="PX DOMAIN-CONTAINING PROTEIN YPR097W"/>
    <property type="match status" value="1"/>
</dbReference>
<comment type="caution">
    <text evidence="5">The sequence shown here is derived from an EMBL/GenBank/DDBJ whole genome shotgun (WGS) entry which is preliminary data.</text>
</comment>
<feature type="compositionally biased region" description="Polar residues" evidence="1">
    <location>
        <begin position="351"/>
        <end position="360"/>
    </location>
</feature>
<name>A0A3M7DXR0_HORWE</name>
<feature type="compositionally biased region" description="Basic and acidic residues" evidence="1">
    <location>
        <begin position="1863"/>
        <end position="1873"/>
    </location>
</feature>
<organism evidence="5 6">
    <name type="scientific">Hortaea werneckii</name>
    <name type="common">Black yeast</name>
    <name type="synonym">Cladosporium werneckii</name>
    <dbReference type="NCBI Taxonomy" id="91943"/>
    <lineage>
        <taxon>Eukaryota</taxon>
        <taxon>Fungi</taxon>
        <taxon>Dikarya</taxon>
        <taxon>Ascomycota</taxon>
        <taxon>Pezizomycotina</taxon>
        <taxon>Dothideomycetes</taxon>
        <taxon>Dothideomycetidae</taxon>
        <taxon>Mycosphaerellales</taxon>
        <taxon>Teratosphaeriaceae</taxon>
        <taxon>Hortaea</taxon>
    </lineage>
</organism>
<reference evidence="5 6" key="1">
    <citation type="journal article" date="2018" name="BMC Genomics">
        <title>Genomic evidence for intraspecific hybridization in a clonal and extremely halotolerant yeast.</title>
        <authorList>
            <person name="Gostincar C."/>
            <person name="Stajich J.E."/>
            <person name="Zupancic J."/>
            <person name="Zalar P."/>
            <person name="Gunde-Cimerman N."/>
        </authorList>
    </citation>
    <scope>NUCLEOTIDE SEQUENCE [LARGE SCALE GENOMIC DNA]</scope>
    <source>
        <strain evidence="5 6">EXF-2682</strain>
    </source>
</reference>
<feature type="region of interest" description="Disordered" evidence="1">
    <location>
        <begin position="977"/>
        <end position="1028"/>
    </location>
</feature>
<feature type="region of interest" description="Disordered" evidence="1">
    <location>
        <begin position="1150"/>
        <end position="1172"/>
    </location>
</feature>
<dbReference type="Pfam" id="PF12828">
    <property type="entry name" value="PXB"/>
    <property type="match status" value="1"/>
</dbReference>
<dbReference type="GO" id="GO:0035091">
    <property type="term" value="F:phosphatidylinositol binding"/>
    <property type="evidence" value="ECO:0007669"/>
    <property type="project" value="TreeGrafter"/>
</dbReference>
<evidence type="ECO:0000313" key="5">
    <source>
        <dbReference type="EMBL" id="RMY68883.1"/>
    </source>
</evidence>
<feature type="compositionally biased region" description="Low complexity" evidence="1">
    <location>
        <begin position="1011"/>
        <end position="1025"/>
    </location>
</feature>